<dbReference type="Pfam" id="PF01656">
    <property type="entry name" value="CbiA"/>
    <property type="match status" value="1"/>
</dbReference>
<dbReference type="CDD" id="cd02042">
    <property type="entry name" value="ParAB_family"/>
    <property type="match status" value="1"/>
</dbReference>
<protein>
    <submittedName>
        <fullName evidence="2">MinD/ParA/CobQ/CobA-like protein</fullName>
        <ecNumber evidence="2">3.6.-.-</ecNumber>
    </submittedName>
</protein>
<sequence length="69" mass="7567">MLIAFANSKGGVGKSTLAVHLAVLLFDLGKTVALLDTDKQRSSSTWIAEARRVRHFGDDLEVMRIIGRI</sequence>
<gene>
    <name evidence="2" type="ORF">Pr1d_35720</name>
</gene>
<dbReference type="AlphaFoldDB" id="A0A5B9QF40"/>
<dbReference type="OrthoDB" id="9778602at2"/>
<evidence type="ECO:0000313" key="3">
    <source>
        <dbReference type="Proteomes" id="UP000323917"/>
    </source>
</evidence>
<evidence type="ECO:0000259" key="1">
    <source>
        <dbReference type="Pfam" id="PF01656"/>
    </source>
</evidence>
<reference evidence="2 3" key="1">
    <citation type="submission" date="2019-08" db="EMBL/GenBank/DDBJ databases">
        <title>Deep-cultivation of Planctomycetes and their phenomic and genomic characterization uncovers novel biology.</title>
        <authorList>
            <person name="Wiegand S."/>
            <person name="Jogler M."/>
            <person name="Boedeker C."/>
            <person name="Pinto D."/>
            <person name="Vollmers J."/>
            <person name="Rivas-Marin E."/>
            <person name="Kohn T."/>
            <person name="Peeters S.H."/>
            <person name="Heuer A."/>
            <person name="Rast P."/>
            <person name="Oberbeckmann S."/>
            <person name="Bunk B."/>
            <person name="Jeske O."/>
            <person name="Meyerdierks A."/>
            <person name="Storesund J.E."/>
            <person name="Kallscheuer N."/>
            <person name="Luecker S."/>
            <person name="Lage O.M."/>
            <person name="Pohl T."/>
            <person name="Merkel B.J."/>
            <person name="Hornburger P."/>
            <person name="Mueller R.-W."/>
            <person name="Bruemmer F."/>
            <person name="Labrenz M."/>
            <person name="Spormann A.M."/>
            <person name="Op den Camp H."/>
            <person name="Overmann J."/>
            <person name="Amann R."/>
            <person name="Jetten M.S.M."/>
            <person name="Mascher T."/>
            <person name="Medema M.H."/>
            <person name="Devos D.P."/>
            <person name="Kaster A.-K."/>
            <person name="Ovreas L."/>
            <person name="Rohde M."/>
            <person name="Galperin M.Y."/>
            <person name="Jogler C."/>
        </authorList>
    </citation>
    <scope>NUCLEOTIDE SEQUENCE [LARGE SCALE GENOMIC DNA]</scope>
    <source>
        <strain evidence="2 3">Pr1d</strain>
    </source>
</reference>
<keyword evidence="2" id="KW-0378">Hydrolase</keyword>
<feature type="domain" description="CobQ/CobB/MinD/ParA nucleotide binding" evidence="1">
    <location>
        <begin position="3"/>
        <end position="45"/>
    </location>
</feature>
<dbReference type="InterPro" id="IPR002586">
    <property type="entry name" value="CobQ/CobB/MinD/ParA_Nub-bd_dom"/>
</dbReference>
<dbReference type="InterPro" id="IPR050678">
    <property type="entry name" value="DNA_Partitioning_ATPase"/>
</dbReference>
<proteinExistence type="predicted"/>
<dbReference type="PANTHER" id="PTHR13696">
    <property type="entry name" value="P-LOOP CONTAINING NUCLEOSIDE TRIPHOSPHATE HYDROLASE"/>
    <property type="match status" value="1"/>
</dbReference>
<accession>A0A5B9QF40</accession>
<dbReference type="GO" id="GO:0016787">
    <property type="term" value="F:hydrolase activity"/>
    <property type="evidence" value="ECO:0007669"/>
    <property type="project" value="UniProtKB-KW"/>
</dbReference>
<dbReference type="PANTHER" id="PTHR13696:SF96">
    <property type="entry name" value="COBQ_COBB_MIND_PARA NUCLEOTIDE BINDING DOMAIN-CONTAINING PROTEIN"/>
    <property type="match status" value="1"/>
</dbReference>
<dbReference type="InterPro" id="IPR027417">
    <property type="entry name" value="P-loop_NTPase"/>
</dbReference>
<dbReference type="KEGG" id="bgok:Pr1d_35720"/>
<organism evidence="2 3">
    <name type="scientific">Bythopirellula goksoeyrii</name>
    <dbReference type="NCBI Taxonomy" id="1400387"/>
    <lineage>
        <taxon>Bacteria</taxon>
        <taxon>Pseudomonadati</taxon>
        <taxon>Planctomycetota</taxon>
        <taxon>Planctomycetia</taxon>
        <taxon>Pirellulales</taxon>
        <taxon>Lacipirellulaceae</taxon>
        <taxon>Bythopirellula</taxon>
    </lineage>
</organism>
<dbReference type="SUPFAM" id="SSF52540">
    <property type="entry name" value="P-loop containing nucleoside triphosphate hydrolases"/>
    <property type="match status" value="1"/>
</dbReference>
<dbReference type="Proteomes" id="UP000323917">
    <property type="component" value="Chromosome"/>
</dbReference>
<evidence type="ECO:0000313" key="2">
    <source>
        <dbReference type="EMBL" id="QEG36260.1"/>
    </source>
</evidence>
<dbReference type="Gene3D" id="3.40.50.300">
    <property type="entry name" value="P-loop containing nucleotide triphosphate hydrolases"/>
    <property type="match status" value="1"/>
</dbReference>
<keyword evidence="3" id="KW-1185">Reference proteome</keyword>
<dbReference type="EC" id="3.6.-.-" evidence="2"/>
<dbReference type="EMBL" id="CP042913">
    <property type="protein sequence ID" value="QEG36260.1"/>
    <property type="molecule type" value="Genomic_DNA"/>
</dbReference>
<name>A0A5B9QF40_9BACT</name>